<dbReference type="PANTHER" id="PTHR23112:SF37">
    <property type="entry name" value="G PROTEIN-COUPLED RECEPTOR GPR1"/>
    <property type="match status" value="1"/>
</dbReference>
<feature type="transmembrane region" description="Helical" evidence="6">
    <location>
        <begin position="85"/>
        <end position="103"/>
    </location>
</feature>
<feature type="compositionally biased region" description="Low complexity" evidence="5">
    <location>
        <begin position="331"/>
        <end position="343"/>
    </location>
</feature>
<evidence type="ECO:0000256" key="6">
    <source>
        <dbReference type="SAM" id="Phobius"/>
    </source>
</evidence>
<evidence type="ECO:0000256" key="5">
    <source>
        <dbReference type="SAM" id="MobiDB-lite"/>
    </source>
</evidence>
<keyword evidence="9" id="KW-0675">Receptor</keyword>
<gene>
    <name evidence="9" type="ORF">PVAG01_00765</name>
</gene>
<keyword evidence="10" id="KW-1185">Reference proteome</keyword>
<organism evidence="9 10">
    <name type="scientific">Phlyctema vagabunda</name>
    <dbReference type="NCBI Taxonomy" id="108571"/>
    <lineage>
        <taxon>Eukaryota</taxon>
        <taxon>Fungi</taxon>
        <taxon>Dikarya</taxon>
        <taxon>Ascomycota</taxon>
        <taxon>Pezizomycotina</taxon>
        <taxon>Leotiomycetes</taxon>
        <taxon>Helotiales</taxon>
        <taxon>Dermateaceae</taxon>
        <taxon>Phlyctema</taxon>
    </lineage>
</organism>
<evidence type="ECO:0000256" key="3">
    <source>
        <dbReference type="ARBA" id="ARBA00022989"/>
    </source>
</evidence>
<sequence>MAPLATGVDLIHELYHWNVQRSLGNDTTEQTEVVSPSEGNTLQVLALVFSAISVASAILAFYWFIRMRRSFRHDLIMLLIQSDMFKALWFMVYPIVTFVNGPVPNSSTFCQVNGFFLSLGIEASDFAILMIAIHSALYIFKARTSSSEGGLYPYRYIAYVMWIIFPVLMASLAFLNNSYAYVSDGTYCYLPVRPFWYRLALGWIPRYVIFIVIVSIYGSIYYYVRYKFNGFSKNANDSIGSGSGSNASVPRPSRTFQRSSLPTMPTLASHGLIPGSTSSSYVEPPLVTNQDRRKSVGSPHAETNRFIWSSFISRQNSDPTLPPTPPPSPPSNSLTPDPGSSASPSPPEPAHQPNPSISFPEQGIQRPPLRHSSWRDSLNKPLSPSEIEQSNAKHSIGNVFSALRHKPVAPELAPAITRLELVNSRGQNLAASEMHRTREKIARQLRFLFIYPLVYMIMWVPSFISHILQYTDRYAVNPPFWLMCVTTVCVCAQAAIDCWLFSTREKPWRHIPGSGGDHSFAGSFKFWAGWGEVKARRERAPHGPGKTRQEMAREARQAYKRRDEEMAQRRTGSGTFEITGPRRERSWWEGNAPDPCAMSPVTEEVHNPMDKFLTGDPSNSIAAALNDSSDRQQH</sequence>
<dbReference type="PANTHER" id="PTHR23112">
    <property type="entry name" value="G PROTEIN-COUPLED RECEPTOR 157-RELATED"/>
    <property type="match status" value="1"/>
</dbReference>
<feature type="domain" description="Glucose receptor Git3-like N-terminal" evidence="7">
    <location>
        <begin position="41"/>
        <end position="229"/>
    </location>
</feature>
<evidence type="ECO:0000259" key="8">
    <source>
        <dbReference type="Pfam" id="PF11970"/>
    </source>
</evidence>
<feature type="compositionally biased region" description="Pro residues" evidence="5">
    <location>
        <begin position="320"/>
        <end position="330"/>
    </location>
</feature>
<feature type="compositionally biased region" description="Basic and acidic residues" evidence="5">
    <location>
        <begin position="559"/>
        <end position="568"/>
    </location>
</feature>
<comment type="subcellular location">
    <subcellularLocation>
        <location evidence="1">Membrane</location>
        <topology evidence="1">Multi-pass membrane protein</topology>
    </subcellularLocation>
</comment>
<feature type="transmembrane region" description="Helical" evidence="6">
    <location>
        <begin position="195"/>
        <end position="224"/>
    </location>
</feature>
<evidence type="ECO:0000256" key="4">
    <source>
        <dbReference type="ARBA" id="ARBA00023136"/>
    </source>
</evidence>
<dbReference type="Pfam" id="PF11710">
    <property type="entry name" value="Git3"/>
    <property type="match status" value="1"/>
</dbReference>
<dbReference type="SUPFAM" id="SSF81321">
    <property type="entry name" value="Family A G protein-coupled receptor-like"/>
    <property type="match status" value="1"/>
</dbReference>
<evidence type="ECO:0000256" key="1">
    <source>
        <dbReference type="ARBA" id="ARBA00004141"/>
    </source>
</evidence>
<feature type="domain" description="G protein-coupled receptor GPR1/2/3 C-terminal" evidence="8">
    <location>
        <begin position="436"/>
        <end position="510"/>
    </location>
</feature>
<feature type="transmembrane region" description="Helical" evidence="6">
    <location>
        <begin position="152"/>
        <end position="175"/>
    </location>
</feature>
<dbReference type="InterPro" id="IPR023041">
    <property type="entry name" value="Glucose_rcpt_Git3-like_N"/>
</dbReference>
<dbReference type="EMBL" id="JBFCZG010000001">
    <property type="protein sequence ID" value="KAL3427256.1"/>
    <property type="molecule type" value="Genomic_DNA"/>
</dbReference>
<dbReference type="Pfam" id="PF11970">
    <property type="entry name" value="GPR_Gpa2_C"/>
    <property type="match status" value="1"/>
</dbReference>
<keyword evidence="3 6" id="KW-1133">Transmembrane helix</keyword>
<feature type="region of interest" description="Disordered" evidence="5">
    <location>
        <begin position="241"/>
        <end position="260"/>
    </location>
</feature>
<dbReference type="Proteomes" id="UP001629113">
    <property type="component" value="Unassembled WGS sequence"/>
</dbReference>
<name>A0ABR4PVH8_9HELO</name>
<comment type="caution">
    <text evidence="9">The sequence shown here is derived from an EMBL/GenBank/DDBJ whole genome shotgun (WGS) entry which is preliminary data.</text>
</comment>
<proteinExistence type="predicted"/>
<feature type="region of interest" description="Disordered" evidence="5">
    <location>
        <begin position="314"/>
        <end position="390"/>
    </location>
</feature>
<accession>A0ABR4PVH8</accession>
<protein>
    <submittedName>
        <fullName evidence="9">Plasma membrane g-protein coupled receptor</fullName>
    </submittedName>
</protein>
<feature type="transmembrane region" description="Helical" evidence="6">
    <location>
        <begin position="480"/>
        <end position="501"/>
    </location>
</feature>
<evidence type="ECO:0000256" key="2">
    <source>
        <dbReference type="ARBA" id="ARBA00022692"/>
    </source>
</evidence>
<evidence type="ECO:0000313" key="10">
    <source>
        <dbReference type="Proteomes" id="UP001629113"/>
    </source>
</evidence>
<dbReference type="Gene3D" id="1.20.1070.10">
    <property type="entry name" value="Rhodopsin 7-helix transmembrane proteins"/>
    <property type="match status" value="2"/>
</dbReference>
<dbReference type="InterPro" id="IPR022596">
    <property type="entry name" value="GPR1/2/3_C"/>
</dbReference>
<feature type="transmembrane region" description="Helical" evidence="6">
    <location>
        <begin position="448"/>
        <end position="468"/>
    </location>
</feature>
<feature type="region of interest" description="Disordered" evidence="5">
    <location>
        <begin position="272"/>
        <end position="300"/>
    </location>
</feature>
<keyword evidence="4 6" id="KW-0472">Membrane</keyword>
<feature type="compositionally biased region" description="Polar residues" evidence="5">
    <location>
        <begin position="380"/>
        <end position="390"/>
    </location>
</feature>
<reference evidence="9 10" key="1">
    <citation type="submission" date="2024-06" db="EMBL/GenBank/DDBJ databases">
        <title>Complete genome of Phlyctema vagabunda strain 19-DSS-EL-015.</title>
        <authorList>
            <person name="Fiorenzani C."/>
        </authorList>
    </citation>
    <scope>NUCLEOTIDE SEQUENCE [LARGE SCALE GENOMIC DNA]</scope>
    <source>
        <strain evidence="9 10">19-DSS-EL-015</strain>
    </source>
</reference>
<feature type="region of interest" description="Disordered" evidence="5">
    <location>
        <begin position="559"/>
        <end position="578"/>
    </location>
</feature>
<keyword evidence="2 6" id="KW-0812">Transmembrane</keyword>
<feature type="transmembrane region" description="Helical" evidence="6">
    <location>
        <begin position="44"/>
        <end position="65"/>
    </location>
</feature>
<evidence type="ECO:0000313" key="9">
    <source>
        <dbReference type="EMBL" id="KAL3427256.1"/>
    </source>
</evidence>
<evidence type="ECO:0000259" key="7">
    <source>
        <dbReference type="Pfam" id="PF11710"/>
    </source>
</evidence>
<feature type="transmembrane region" description="Helical" evidence="6">
    <location>
        <begin position="115"/>
        <end position="140"/>
    </location>
</feature>
<feature type="region of interest" description="Disordered" evidence="5">
    <location>
        <begin position="608"/>
        <end position="634"/>
    </location>
</feature>